<comment type="caution">
    <text evidence="5">The sequence shown here is derived from an EMBL/GenBank/DDBJ whole genome shotgun (WGS) entry which is preliminary data.</text>
</comment>
<name>A0A5B7HAE0_PORTR</name>
<reference evidence="5 6" key="1">
    <citation type="submission" date="2019-05" db="EMBL/GenBank/DDBJ databases">
        <title>Another draft genome of Portunus trituberculatus and its Hox gene families provides insights of decapod evolution.</title>
        <authorList>
            <person name="Jeong J.-H."/>
            <person name="Song I."/>
            <person name="Kim S."/>
            <person name="Choi T."/>
            <person name="Kim D."/>
            <person name="Ryu S."/>
            <person name="Kim W."/>
        </authorList>
    </citation>
    <scope>NUCLEOTIDE SEQUENCE [LARGE SCALE GENOMIC DNA]</scope>
    <source>
        <tissue evidence="5">Muscle</tissue>
    </source>
</reference>
<gene>
    <name evidence="5" type="primary">WDR24</name>
    <name evidence="5" type="ORF">E2C01_060404</name>
</gene>
<dbReference type="InterPro" id="IPR037590">
    <property type="entry name" value="WDR24"/>
</dbReference>
<dbReference type="InterPro" id="IPR036322">
    <property type="entry name" value="WD40_repeat_dom_sf"/>
</dbReference>
<dbReference type="GO" id="GO:0016239">
    <property type="term" value="P:positive regulation of macroautophagy"/>
    <property type="evidence" value="ECO:0007669"/>
    <property type="project" value="TreeGrafter"/>
</dbReference>
<dbReference type="GO" id="GO:1904263">
    <property type="term" value="P:positive regulation of TORC1 signaling"/>
    <property type="evidence" value="ECO:0007669"/>
    <property type="project" value="TreeGrafter"/>
</dbReference>
<dbReference type="SMART" id="SM00320">
    <property type="entry name" value="WD40"/>
    <property type="match status" value="2"/>
</dbReference>
<dbReference type="Pfam" id="PF00400">
    <property type="entry name" value="WD40"/>
    <property type="match status" value="2"/>
</dbReference>
<evidence type="ECO:0000256" key="2">
    <source>
        <dbReference type="ARBA" id="ARBA00022574"/>
    </source>
</evidence>
<dbReference type="PANTHER" id="PTHR46200">
    <property type="entry name" value="GATOR COMPLEX PROTEIN WDR24"/>
    <property type="match status" value="1"/>
</dbReference>
<dbReference type="AlphaFoldDB" id="A0A5B7HAE0"/>
<dbReference type="SUPFAM" id="SSF50978">
    <property type="entry name" value="WD40 repeat-like"/>
    <property type="match status" value="1"/>
</dbReference>
<evidence type="ECO:0000256" key="1">
    <source>
        <dbReference type="ARBA" id="ARBA00008134"/>
    </source>
</evidence>
<comment type="similarity">
    <text evidence="1">Belongs to the WD repeat WDR24 family.</text>
</comment>
<sequence length="118" mass="13667">METWRQDTMSPTSILYNTTSNAESVRDLQFNPHHSIHFCAVSESGNVQLWDMRRPDRVEKQFTAHGGPIFALDWHPEVKTWIATAGRDKTIKVGMRKSLTESCCLESYTLRFTFLFLI</sequence>
<accession>A0A5B7HAE0</accession>
<dbReference type="GO" id="GO:0005774">
    <property type="term" value="C:vacuolar membrane"/>
    <property type="evidence" value="ECO:0007669"/>
    <property type="project" value="TreeGrafter"/>
</dbReference>
<dbReference type="OrthoDB" id="428974at2759"/>
<proteinExistence type="inferred from homology"/>
<organism evidence="5 6">
    <name type="scientific">Portunus trituberculatus</name>
    <name type="common">Swimming crab</name>
    <name type="synonym">Neptunus trituberculatus</name>
    <dbReference type="NCBI Taxonomy" id="210409"/>
    <lineage>
        <taxon>Eukaryota</taxon>
        <taxon>Metazoa</taxon>
        <taxon>Ecdysozoa</taxon>
        <taxon>Arthropoda</taxon>
        <taxon>Crustacea</taxon>
        <taxon>Multicrustacea</taxon>
        <taxon>Malacostraca</taxon>
        <taxon>Eumalacostraca</taxon>
        <taxon>Eucarida</taxon>
        <taxon>Decapoda</taxon>
        <taxon>Pleocyemata</taxon>
        <taxon>Brachyura</taxon>
        <taxon>Eubrachyura</taxon>
        <taxon>Portunoidea</taxon>
        <taxon>Portunidae</taxon>
        <taxon>Portuninae</taxon>
        <taxon>Portunus</taxon>
    </lineage>
</organism>
<keyword evidence="3" id="KW-0677">Repeat</keyword>
<dbReference type="GO" id="GO:0034198">
    <property type="term" value="P:cellular response to amino acid starvation"/>
    <property type="evidence" value="ECO:0007669"/>
    <property type="project" value="TreeGrafter"/>
</dbReference>
<dbReference type="Proteomes" id="UP000324222">
    <property type="component" value="Unassembled WGS sequence"/>
</dbReference>
<protein>
    <recommendedName>
        <fullName evidence="4">GATOR2 complex protein WDR24</fullName>
    </recommendedName>
</protein>
<dbReference type="GO" id="GO:0005829">
    <property type="term" value="C:cytosol"/>
    <property type="evidence" value="ECO:0007669"/>
    <property type="project" value="TreeGrafter"/>
</dbReference>
<dbReference type="PANTHER" id="PTHR46200:SF1">
    <property type="entry name" value="GATOR COMPLEX PROTEIN WDR24"/>
    <property type="match status" value="1"/>
</dbReference>
<evidence type="ECO:0000256" key="3">
    <source>
        <dbReference type="ARBA" id="ARBA00022737"/>
    </source>
</evidence>
<evidence type="ECO:0000313" key="6">
    <source>
        <dbReference type="Proteomes" id="UP000324222"/>
    </source>
</evidence>
<dbReference type="Gene3D" id="2.130.10.10">
    <property type="entry name" value="YVTN repeat-like/Quinoprotein amine dehydrogenase"/>
    <property type="match status" value="1"/>
</dbReference>
<dbReference type="InterPro" id="IPR015943">
    <property type="entry name" value="WD40/YVTN_repeat-like_dom_sf"/>
</dbReference>
<evidence type="ECO:0000313" key="5">
    <source>
        <dbReference type="EMBL" id="MPC66257.1"/>
    </source>
</evidence>
<keyword evidence="2" id="KW-0853">WD repeat</keyword>
<dbReference type="EMBL" id="VSRR010024529">
    <property type="protein sequence ID" value="MPC66257.1"/>
    <property type="molecule type" value="Genomic_DNA"/>
</dbReference>
<dbReference type="InterPro" id="IPR001680">
    <property type="entry name" value="WD40_rpt"/>
</dbReference>
<keyword evidence="6" id="KW-1185">Reference proteome</keyword>
<dbReference type="GO" id="GO:0061700">
    <property type="term" value="C:GATOR2 complex"/>
    <property type="evidence" value="ECO:0007669"/>
    <property type="project" value="TreeGrafter"/>
</dbReference>
<evidence type="ECO:0000256" key="4">
    <source>
        <dbReference type="ARBA" id="ARBA00040269"/>
    </source>
</evidence>